<dbReference type="InterPro" id="IPR013740">
    <property type="entry name" value="Redoxin"/>
</dbReference>
<accession>A0AAJ6BFH2</accession>
<feature type="domain" description="Redoxin" evidence="1">
    <location>
        <begin position="318"/>
        <end position="384"/>
    </location>
</feature>
<evidence type="ECO:0000313" key="2">
    <source>
        <dbReference type="EMBL" id="WEK35660.1"/>
    </source>
</evidence>
<dbReference type="InterPro" id="IPR036249">
    <property type="entry name" value="Thioredoxin-like_sf"/>
</dbReference>
<name>A0AAJ6BFH2_9BACT</name>
<dbReference type="Pfam" id="PF08534">
    <property type="entry name" value="Redoxin"/>
    <property type="match status" value="1"/>
</dbReference>
<dbReference type="PANTHER" id="PTHR42852">
    <property type="entry name" value="THIOL:DISULFIDE INTERCHANGE PROTEIN DSBE"/>
    <property type="match status" value="1"/>
</dbReference>
<dbReference type="Gene3D" id="3.40.30.10">
    <property type="entry name" value="Glutaredoxin"/>
    <property type="match status" value="1"/>
</dbReference>
<dbReference type="AlphaFoldDB" id="A0AAJ6BFH2"/>
<dbReference type="GO" id="GO:0016491">
    <property type="term" value="F:oxidoreductase activity"/>
    <property type="evidence" value="ECO:0007669"/>
    <property type="project" value="InterPro"/>
</dbReference>
<dbReference type="EMBL" id="CP119311">
    <property type="protein sequence ID" value="WEK35660.1"/>
    <property type="molecule type" value="Genomic_DNA"/>
</dbReference>
<reference evidence="2" key="1">
    <citation type="submission" date="2023-03" db="EMBL/GenBank/DDBJ databases">
        <title>Andean soil-derived lignocellulolytic bacterial consortium as a source of novel taxa and putative plastic-active enzymes.</title>
        <authorList>
            <person name="Diaz-Garcia L."/>
            <person name="Chuvochina M."/>
            <person name="Feuerriegel G."/>
            <person name="Bunk B."/>
            <person name="Sproer C."/>
            <person name="Streit W.R."/>
            <person name="Rodriguez L.M."/>
            <person name="Overmann J."/>
            <person name="Jimenez D.J."/>
        </authorList>
    </citation>
    <scope>NUCLEOTIDE SEQUENCE</scope>
    <source>
        <strain evidence="2">MAG 7</strain>
    </source>
</reference>
<protein>
    <submittedName>
        <fullName evidence="2">TlpA disulfide reductase family protein</fullName>
    </submittedName>
</protein>
<evidence type="ECO:0000259" key="1">
    <source>
        <dbReference type="Pfam" id="PF08534"/>
    </source>
</evidence>
<proteinExistence type="predicted"/>
<dbReference type="Proteomes" id="UP001220610">
    <property type="component" value="Chromosome"/>
</dbReference>
<organism evidence="2 3">
    <name type="scientific">Candidatus Pseudobacter hemicellulosilyticus</name>
    <dbReference type="NCBI Taxonomy" id="3121375"/>
    <lineage>
        <taxon>Bacteria</taxon>
        <taxon>Pseudomonadati</taxon>
        <taxon>Bacteroidota</taxon>
        <taxon>Chitinophagia</taxon>
        <taxon>Chitinophagales</taxon>
        <taxon>Chitinophagaceae</taxon>
        <taxon>Pseudobacter</taxon>
    </lineage>
</organism>
<dbReference type="PANTHER" id="PTHR42852:SF13">
    <property type="entry name" value="PROTEIN DIPZ"/>
    <property type="match status" value="1"/>
</dbReference>
<evidence type="ECO:0000313" key="3">
    <source>
        <dbReference type="Proteomes" id="UP001220610"/>
    </source>
</evidence>
<dbReference type="SUPFAM" id="SSF52833">
    <property type="entry name" value="Thioredoxin-like"/>
    <property type="match status" value="1"/>
</dbReference>
<dbReference type="InterPro" id="IPR050553">
    <property type="entry name" value="Thioredoxin_ResA/DsbE_sf"/>
</dbReference>
<sequence length="479" mass="53695">MQSQPAVISGQLATGKTSDTVILIMHGEFSPLGNPEFLPAFEQTIISSGGRFSFATPPLEGPVRVNFYVNTERITTHNILRSDSALINYYVEPGDRIQVTGKPGAYHFSGKGAAKWQYEWEVDSILHLFASRRKEYADNKAGFNHIRFNTDRMNGQRQLLDRYKGRISETMDFIYRANLRTGAYGHYYTSVRAGLRGDSDRVRQAQQLYEQYLTNISVDTASSALLLLSFYPEFLLLKEETDAAYALSLGRLPAPGIYQRISSRYSGTLRDKLLLMSLDREVSRSEVTDSSFAWLLDMVETPRYRKRLEALMASFVSGKPVVDFAFRDRENKVVRLSDFKGKVIFLDMWFTGCGGCVAVAKALPEVEEAFKDRTDVVFVSLSVDLKREEWLPSVDGNRKLNQGTTKAYTHYTTPSTIYLYTAGTGSANDFIRQYVPGAAFPHLLLVGKDGNLFSASPPNPAHPDGKEQLIALIRQALGS</sequence>
<gene>
    <name evidence="2" type="ORF">P0Y53_24505</name>
</gene>
<dbReference type="CDD" id="cd02966">
    <property type="entry name" value="TlpA_like_family"/>
    <property type="match status" value="1"/>
</dbReference>